<keyword evidence="2" id="KW-0479">Metal-binding</keyword>
<sequence>MTACAPSSSEANNQAPAADAPSKQSAALSLTRLDCGHADFKDMNGFFSDRPGVYPPGPGKVTDSCYLIRHGDQIMVWDTGLPAETKNKPMNQNGMVASIDRTLADQLGQLGVKPADVGVLGISHMHGDHIGQAAQFTNARLVVGKGDFERLAGRPEDSLKGWRGAGKKVTLATADVDVFGDGSVVALHLPGHTPDHLALLVKLASGPVLLTGDLYHTTIARQKRAVPGFNTSREQTLQSMDKFEKLAKDTGAKVIIQHEPNDIPLLPAFPEAAK</sequence>
<evidence type="ECO:0000259" key="6">
    <source>
        <dbReference type="SMART" id="SM00849"/>
    </source>
</evidence>
<proteinExistence type="inferred from homology"/>
<dbReference type="SMART" id="SM00849">
    <property type="entry name" value="Lactamase_B"/>
    <property type="match status" value="1"/>
</dbReference>
<dbReference type="PANTHER" id="PTHR42978:SF3">
    <property type="entry name" value="BLR3078 PROTEIN"/>
    <property type="match status" value="1"/>
</dbReference>
<name>A0ABX6TC04_9SPHN</name>
<gene>
    <name evidence="7" type="ORF">H9L14_03215</name>
</gene>
<dbReference type="Proteomes" id="UP000516105">
    <property type="component" value="Chromosome"/>
</dbReference>
<reference evidence="7 8" key="1">
    <citation type="submission" date="2020-08" db="EMBL/GenBank/DDBJ databases">
        <title>Genome sequence of Sphingomonas sediminicola KACC 15039T.</title>
        <authorList>
            <person name="Hyun D.-W."/>
            <person name="Bae J.-W."/>
        </authorList>
    </citation>
    <scope>NUCLEOTIDE SEQUENCE [LARGE SCALE GENOMIC DNA]</scope>
    <source>
        <strain evidence="7 8">KACC 15039</strain>
    </source>
</reference>
<feature type="domain" description="Metallo-beta-lactamase" evidence="6">
    <location>
        <begin position="62"/>
        <end position="258"/>
    </location>
</feature>
<dbReference type="InterPro" id="IPR036866">
    <property type="entry name" value="RibonucZ/Hydroxyglut_hydro"/>
</dbReference>
<evidence type="ECO:0000256" key="2">
    <source>
        <dbReference type="ARBA" id="ARBA00022723"/>
    </source>
</evidence>
<dbReference type="SUPFAM" id="SSF56281">
    <property type="entry name" value="Metallo-hydrolase/oxidoreductase"/>
    <property type="match status" value="1"/>
</dbReference>
<dbReference type="CDD" id="cd07729">
    <property type="entry name" value="AHL_lactonase_MBL-fold"/>
    <property type="match status" value="1"/>
</dbReference>
<protein>
    <submittedName>
        <fullName evidence="7">N-acyl homoserine lactonase family protein</fullName>
    </submittedName>
</protein>
<organism evidence="7 8">
    <name type="scientific">Sphingomonas sediminicola</name>
    <dbReference type="NCBI Taxonomy" id="386874"/>
    <lineage>
        <taxon>Bacteria</taxon>
        <taxon>Pseudomonadati</taxon>
        <taxon>Pseudomonadota</taxon>
        <taxon>Alphaproteobacteria</taxon>
        <taxon>Sphingomonadales</taxon>
        <taxon>Sphingomonadaceae</taxon>
        <taxon>Sphingomonas</taxon>
    </lineage>
</organism>
<keyword evidence="8" id="KW-1185">Reference proteome</keyword>
<dbReference type="PANTHER" id="PTHR42978">
    <property type="entry name" value="QUORUM-QUENCHING LACTONASE YTNP-RELATED-RELATED"/>
    <property type="match status" value="1"/>
</dbReference>
<accession>A0ABX6TC04</accession>
<comment type="similarity">
    <text evidence="1">Belongs to the metallo-beta-lactamase superfamily.</text>
</comment>
<evidence type="ECO:0000313" key="7">
    <source>
        <dbReference type="EMBL" id="QNP46891.1"/>
    </source>
</evidence>
<dbReference type="Pfam" id="PF00753">
    <property type="entry name" value="Lactamase_B"/>
    <property type="match status" value="1"/>
</dbReference>
<evidence type="ECO:0000313" key="8">
    <source>
        <dbReference type="Proteomes" id="UP000516105"/>
    </source>
</evidence>
<dbReference type="EMBL" id="CP060782">
    <property type="protein sequence ID" value="QNP46891.1"/>
    <property type="molecule type" value="Genomic_DNA"/>
</dbReference>
<dbReference type="InterPro" id="IPR001279">
    <property type="entry name" value="Metallo-B-lactamas"/>
</dbReference>
<evidence type="ECO:0000256" key="3">
    <source>
        <dbReference type="ARBA" id="ARBA00022801"/>
    </source>
</evidence>
<dbReference type="InterPro" id="IPR051013">
    <property type="entry name" value="MBL_superfamily_lactonases"/>
</dbReference>
<keyword evidence="4" id="KW-0862">Zinc</keyword>
<feature type="region of interest" description="Disordered" evidence="5">
    <location>
        <begin position="1"/>
        <end position="23"/>
    </location>
</feature>
<evidence type="ECO:0000256" key="5">
    <source>
        <dbReference type="SAM" id="MobiDB-lite"/>
    </source>
</evidence>
<keyword evidence="3" id="KW-0378">Hydrolase</keyword>
<feature type="compositionally biased region" description="Polar residues" evidence="5">
    <location>
        <begin position="1"/>
        <end position="15"/>
    </location>
</feature>
<evidence type="ECO:0000256" key="4">
    <source>
        <dbReference type="ARBA" id="ARBA00022833"/>
    </source>
</evidence>
<dbReference type="Gene3D" id="3.60.15.10">
    <property type="entry name" value="Ribonuclease Z/Hydroxyacylglutathione hydrolase-like"/>
    <property type="match status" value="1"/>
</dbReference>
<evidence type="ECO:0000256" key="1">
    <source>
        <dbReference type="ARBA" id="ARBA00007749"/>
    </source>
</evidence>